<dbReference type="InterPro" id="IPR014718">
    <property type="entry name" value="GH-type_carb-bd"/>
</dbReference>
<evidence type="ECO:0000256" key="4">
    <source>
        <dbReference type="ARBA" id="ARBA00022801"/>
    </source>
</evidence>
<dbReference type="InterPro" id="IPR036156">
    <property type="entry name" value="Beta-gal/glucu_dom_sf"/>
</dbReference>
<protein>
    <recommendedName>
        <fullName evidence="3">beta-galactosidase</fullName>
        <ecNumber evidence="3">3.2.1.23</ecNumber>
    </recommendedName>
    <alternativeName>
        <fullName evidence="6">Lactase</fullName>
    </alternativeName>
</protein>
<dbReference type="SUPFAM" id="SSF51445">
    <property type="entry name" value="(Trans)glycosidases"/>
    <property type="match status" value="1"/>
</dbReference>
<dbReference type="InterPro" id="IPR032312">
    <property type="entry name" value="LacZ_4"/>
</dbReference>
<dbReference type="PANTHER" id="PTHR46323">
    <property type="entry name" value="BETA-GALACTOSIDASE"/>
    <property type="match status" value="1"/>
</dbReference>
<dbReference type="InterPro" id="IPR011013">
    <property type="entry name" value="Gal_mutarotase_sf_dom"/>
</dbReference>
<evidence type="ECO:0000256" key="2">
    <source>
        <dbReference type="ARBA" id="ARBA00007401"/>
    </source>
</evidence>
<dbReference type="InterPro" id="IPR006102">
    <property type="entry name" value="Ig-like_GH2"/>
</dbReference>
<keyword evidence="4" id="KW-0378">Hydrolase</keyword>
<evidence type="ECO:0000256" key="5">
    <source>
        <dbReference type="ARBA" id="ARBA00023295"/>
    </source>
</evidence>
<dbReference type="SMART" id="SM01038">
    <property type="entry name" value="Bgal_small_N"/>
    <property type="match status" value="1"/>
</dbReference>
<dbReference type="InterPro" id="IPR008979">
    <property type="entry name" value="Galactose-bd-like_sf"/>
</dbReference>
<dbReference type="GO" id="GO:0005990">
    <property type="term" value="P:lactose catabolic process"/>
    <property type="evidence" value="ECO:0007669"/>
    <property type="project" value="TreeGrafter"/>
</dbReference>
<name>A0A381Y6D3_9ZZZZ</name>
<dbReference type="Pfam" id="PF00703">
    <property type="entry name" value="Glyco_hydro_2"/>
    <property type="match status" value="1"/>
</dbReference>
<dbReference type="Gene3D" id="2.60.120.260">
    <property type="entry name" value="Galactose-binding domain-like"/>
    <property type="match status" value="1"/>
</dbReference>
<evidence type="ECO:0000256" key="1">
    <source>
        <dbReference type="ARBA" id="ARBA00001412"/>
    </source>
</evidence>
<dbReference type="Gene3D" id="2.70.98.10">
    <property type="match status" value="1"/>
</dbReference>
<dbReference type="InterPro" id="IPR006103">
    <property type="entry name" value="Glyco_hydro_2_cat"/>
</dbReference>
<proteinExistence type="inferred from homology"/>
<dbReference type="EC" id="3.2.1.23" evidence="3"/>
<dbReference type="PRINTS" id="PR00132">
    <property type="entry name" value="GLHYDRLASE2"/>
</dbReference>
<dbReference type="InterPro" id="IPR006101">
    <property type="entry name" value="Glyco_hydro_2"/>
</dbReference>
<feature type="non-terminal residue" evidence="8">
    <location>
        <position position="971"/>
    </location>
</feature>
<accession>A0A381Y6D3</accession>
<dbReference type="InterPro" id="IPR013783">
    <property type="entry name" value="Ig-like_fold"/>
</dbReference>
<dbReference type="Pfam" id="PF02837">
    <property type="entry name" value="Glyco_hydro_2_N"/>
    <property type="match status" value="1"/>
</dbReference>
<sequence>MNPQCIGINTLPPRSNLYTYPSEKEALKAEPLDSTWHLLLDGKWNFKLYKKPADLEQRIIDPDWKESGWGRIKVPGNWMMQGHDYPHYTNVQMPFPNQPPKVPEENPTGVYRTNFTLPKGWKERRTVIHFGGVESAFFVFCNGNQVGFGKDSRTPVEFDLSSWIKTGKNQLTVVVVRWSDGSFLEDQDHWWMAGIHRSVYLRSTGKTFLEDIFPRAELNQGFDSGSLEVEARVNFAGKAEAGWKVGIQLIDPEENWVFPSMPVEELPLAEQTRINLGHLIRIYKKVKKPKLWSSETPNLYTVLICLFDPSGKEVEWTSCKIGFRRIEIKNREMLVNGMPVLIYGVNRHEHDPVNGKTVSRESMLEDVLLMKQYNFNAVRCSHYPNDPHWYELCDEYGIYVVDEANIETHHYYGRLCREPQWTNAFLDRTMRMVETNKNHPSIIMWSLGNESGYGPNHAACAGWIRERDSSRLLHYEGALRPEFQGDWKPDAGFNRLATDVVAPMYPAINDIVEWVKTTKDERPLIMCEYSHAMGNSNGSLSDYWDVIRENHGLQGGFIWDWVDQGLDPEDKEQWKYGGDFGDKPNDANFCINGLVWPNRKAHPAMHEFKKLVQPVNADAIDLQKGKLELLNRRYFTGLEDIILEWMLEIDGDTVQKGIIKTLKANPGQKMPIRLNLKEPEVLPGQEVYLYLCYILKNPSKWADSGHKFGWDQFRIKEFEKNSDRACYVLQNHYLPNVSISKKSIKIESDQGLISFESNSGRLKQISFGGREFLASSPQLNVWRAPTDNDGVKAWIGNEEKNSSNLISVSTLNRWLHSGLNQLKLTNQICKVSEDFTCLNYGINNGPKQIRYSELEKTLDQSILQIEVEHQFSCGSISNAFLHYTYWHVFPDLSLWMENKVVVHEELNDLPRIGISFQLQEGFREFEWFGHGPHESYCDRLAGVRVGLFQSSVNDQYVPYIVPQEHGNKTGL</sequence>
<reference evidence="8" key="1">
    <citation type="submission" date="2018-05" db="EMBL/GenBank/DDBJ databases">
        <authorList>
            <person name="Lanie J.A."/>
            <person name="Ng W.-L."/>
            <person name="Kazmierczak K.M."/>
            <person name="Andrzejewski T.M."/>
            <person name="Davidsen T.M."/>
            <person name="Wayne K.J."/>
            <person name="Tettelin H."/>
            <person name="Glass J.I."/>
            <person name="Rusch D."/>
            <person name="Podicherti R."/>
            <person name="Tsui H.-C.T."/>
            <person name="Winkler M.E."/>
        </authorList>
    </citation>
    <scope>NUCLEOTIDE SEQUENCE</scope>
</reference>
<dbReference type="EMBL" id="UINC01017419">
    <property type="protein sequence ID" value="SVA72192.1"/>
    <property type="molecule type" value="Genomic_DNA"/>
</dbReference>
<dbReference type="InterPro" id="IPR023232">
    <property type="entry name" value="Glyco_hydro_2_AS"/>
</dbReference>
<dbReference type="InterPro" id="IPR006104">
    <property type="entry name" value="Glyco_hydro_2_N"/>
</dbReference>
<dbReference type="FunFam" id="3.20.20.80:FF:000018">
    <property type="entry name" value="Beta-galactosidase"/>
    <property type="match status" value="1"/>
</dbReference>
<dbReference type="SUPFAM" id="SSF74650">
    <property type="entry name" value="Galactose mutarotase-like"/>
    <property type="match status" value="1"/>
</dbReference>
<dbReference type="Pfam" id="PF02836">
    <property type="entry name" value="Glyco_hydro_2_C"/>
    <property type="match status" value="1"/>
</dbReference>
<comment type="catalytic activity">
    <reaction evidence="1">
        <text>Hydrolysis of terminal non-reducing beta-D-galactose residues in beta-D-galactosides.</text>
        <dbReference type="EC" id="3.2.1.23"/>
    </reaction>
</comment>
<dbReference type="PROSITE" id="PS00608">
    <property type="entry name" value="GLYCOSYL_HYDROL_F2_2"/>
    <property type="match status" value="1"/>
</dbReference>
<dbReference type="InterPro" id="IPR050347">
    <property type="entry name" value="Bact_Beta-galactosidase"/>
</dbReference>
<dbReference type="SUPFAM" id="SSF49785">
    <property type="entry name" value="Galactose-binding domain-like"/>
    <property type="match status" value="1"/>
</dbReference>
<dbReference type="Pfam" id="PF16353">
    <property type="entry name" value="LacZ_4"/>
    <property type="match status" value="1"/>
</dbReference>
<dbReference type="PANTHER" id="PTHR46323:SF2">
    <property type="entry name" value="BETA-GALACTOSIDASE"/>
    <property type="match status" value="1"/>
</dbReference>
<dbReference type="SUPFAM" id="SSF49303">
    <property type="entry name" value="beta-Galactosidase/glucuronidase domain"/>
    <property type="match status" value="2"/>
</dbReference>
<dbReference type="Gene3D" id="2.60.40.10">
    <property type="entry name" value="Immunoglobulins"/>
    <property type="match status" value="2"/>
</dbReference>
<dbReference type="AlphaFoldDB" id="A0A381Y6D3"/>
<dbReference type="Pfam" id="PF02929">
    <property type="entry name" value="Bgal_small_N"/>
    <property type="match status" value="1"/>
</dbReference>
<dbReference type="PROSITE" id="PS00719">
    <property type="entry name" value="GLYCOSYL_HYDROL_F2_1"/>
    <property type="match status" value="1"/>
</dbReference>
<evidence type="ECO:0000256" key="6">
    <source>
        <dbReference type="ARBA" id="ARBA00032230"/>
    </source>
</evidence>
<evidence type="ECO:0000256" key="3">
    <source>
        <dbReference type="ARBA" id="ARBA00012756"/>
    </source>
</evidence>
<keyword evidence="5" id="KW-0326">Glycosidase</keyword>
<organism evidence="8">
    <name type="scientific">marine metagenome</name>
    <dbReference type="NCBI Taxonomy" id="408172"/>
    <lineage>
        <taxon>unclassified sequences</taxon>
        <taxon>metagenomes</taxon>
        <taxon>ecological metagenomes</taxon>
    </lineage>
</organism>
<dbReference type="GO" id="GO:0004565">
    <property type="term" value="F:beta-galactosidase activity"/>
    <property type="evidence" value="ECO:0007669"/>
    <property type="project" value="UniProtKB-EC"/>
</dbReference>
<feature type="domain" description="Beta galactosidase small chain/" evidence="7">
    <location>
        <begin position="745"/>
        <end position="971"/>
    </location>
</feature>
<dbReference type="InterPro" id="IPR017853">
    <property type="entry name" value="GH"/>
</dbReference>
<dbReference type="GO" id="GO:0009341">
    <property type="term" value="C:beta-galactosidase complex"/>
    <property type="evidence" value="ECO:0007669"/>
    <property type="project" value="InterPro"/>
</dbReference>
<evidence type="ECO:0000259" key="7">
    <source>
        <dbReference type="SMART" id="SM01038"/>
    </source>
</evidence>
<gene>
    <name evidence="8" type="ORF">METZ01_LOCUS125046</name>
</gene>
<dbReference type="Gene3D" id="3.20.20.80">
    <property type="entry name" value="Glycosidases"/>
    <property type="match status" value="1"/>
</dbReference>
<dbReference type="InterPro" id="IPR004199">
    <property type="entry name" value="B-gal_small/dom_5"/>
</dbReference>
<comment type="similarity">
    <text evidence="2">Belongs to the glycosyl hydrolase 2 family.</text>
</comment>
<dbReference type="GO" id="GO:0030246">
    <property type="term" value="F:carbohydrate binding"/>
    <property type="evidence" value="ECO:0007669"/>
    <property type="project" value="InterPro"/>
</dbReference>
<evidence type="ECO:0000313" key="8">
    <source>
        <dbReference type="EMBL" id="SVA72192.1"/>
    </source>
</evidence>
<dbReference type="InterPro" id="IPR023230">
    <property type="entry name" value="Glyco_hydro_2_CS"/>
</dbReference>